<gene>
    <name evidence="4" type="ORF">Moror_12747</name>
</gene>
<evidence type="ECO:0000256" key="2">
    <source>
        <dbReference type="ARBA" id="ARBA00022801"/>
    </source>
</evidence>
<name>V2XP04_MONRO</name>
<sequence>MTSNLASTTQELKSAPVTTGTVDFVVGERVFHTWYRIVGDLKNSKRRPLVTLHGGPGMNYVYMKPHERLYTEAGIPVVFYNQIGLRQYPDSPAEFWTVDLYNDELDNLLRHLGIREDFDLLGHSWGGVFGSDYAATRMHSGLKHLILANTFSSAKLYVSGVEYWIDQLPPELSDIKKHPENHTKEERDKADQIYNNLHICNMNPWPEDLLTSLAYSNGNSHPEFRMKKRLNSWSVIDVLHNVTCPTLLISSPNDEMWEPCVRPFFKNIPKCKWVDIQTSTHLPMYEDPEKYFKVLLSFLTE</sequence>
<comment type="similarity">
    <text evidence="1">Belongs to the peptidase S33 family.</text>
</comment>
<dbReference type="InterPro" id="IPR000073">
    <property type="entry name" value="AB_hydrolase_1"/>
</dbReference>
<keyword evidence="5" id="KW-1185">Reference proteome</keyword>
<evidence type="ECO:0000256" key="1">
    <source>
        <dbReference type="ARBA" id="ARBA00010088"/>
    </source>
</evidence>
<evidence type="ECO:0000313" key="4">
    <source>
        <dbReference type="EMBL" id="ESK95477.1"/>
    </source>
</evidence>
<dbReference type="SUPFAM" id="SSF53474">
    <property type="entry name" value="alpha/beta-Hydrolases"/>
    <property type="match status" value="1"/>
</dbReference>
<evidence type="ECO:0000313" key="5">
    <source>
        <dbReference type="Proteomes" id="UP000017559"/>
    </source>
</evidence>
<reference evidence="4 5" key="1">
    <citation type="journal article" date="2014" name="BMC Genomics">
        <title>Genome and secretome analysis of the hemibiotrophic fungal pathogen, Moniliophthora roreri, which causes frosty pod rot disease of cacao: mechanisms of the biotrophic and necrotrophic phases.</title>
        <authorList>
            <person name="Meinhardt L.W."/>
            <person name="Costa G.G.L."/>
            <person name="Thomazella D.P.T."/>
            <person name="Teixeira P.J.P.L."/>
            <person name="Carazzolle M.F."/>
            <person name="Schuster S.C."/>
            <person name="Carlson J.E."/>
            <person name="Guiltinan M.J."/>
            <person name="Mieczkowski P."/>
            <person name="Farmer A."/>
            <person name="Ramaraj T."/>
            <person name="Crozier J."/>
            <person name="Davis R.E."/>
            <person name="Shao J."/>
            <person name="Melnick R.L."/>
            <person name="Pereira G.A.G."/>
            <person name="Bailey B.A."/>
        </authorList>
    </citation>
    <scope>NUCLEOTIDE SEQUENCE [LARGE SCALE GENOMIC DNA]</scope>
    <source>
        <strain evidence="4 5">MCA 2997</strain>
    </source>
</reference>
<dbReference type="InterPro" id="IPR002410">
    <property type="entry name" value="Peptidase_S33"/>
</dbReference>
<dbReference type="OrthoDB" id="190201at2759"/>
<dbReference type="GO" id="GO:0008233">
    <property type="term" value="F:peptidase activity"/>
    <property type="evidence" value="ECO:0007669"/>
    <property type="project" value="InterPro"/>
</dbReference>
<dbReference type="PANTHER" id="PTHR43194">
    <property type="entry name" value="HYDROLASE ALPHA/BETA FOLD FAMILY"/>
    <property type="match status" value="1"/>
</dbReference>
<proteinExistence type="inferred from homology"/>
<dbReference type="InterPro" id="IPR005945">
    <property type="entry name" value="Pro_imino_pep"/>
</dbReference>
<dbReference type="PIRSF" id="PIRSF005539">
    <property type="entry name" value="Pept_S33_TRI_F1"/>
    <property type="match status" value="1"/>
</dbReference>
<dbReference type="GO" id="GO:0006508">
    <property type="term" value="P:proteolysis"/>
    <property type="evidence" value="ECO:0007669"/>
    <property type="project" value="InterPro"/>
</dbReference>
<dbReference type="InterPro" id="IPR029058">
    <property type="entry name" value="AB_hydrolase_fold"/>
</dbReference>
<evidence type="ECO:0000259" key="3">
    <source>
        <dbReference type="Pfam" id="PF12697"/>
    </source>
</evidence>
<dbReference type="InterPro" id="IPR050228">
    <property type="entry name" value="Carboxylesterase_BioH"/>
</dbReference>
<organism evidence="4 5">
    <name type="scientific">Moniliophthora roreri (strain MCA 2997)</name>
    <name type="common">Cocoa frosty pod rot fungus</name>
    <name type="synonym">Crinipellis roreri</name>
    <dbReference type="NCBI Taxonomy" id="1381753"/>
    <lineage>
        <taxon>Eukaryota</taxon>
        <taxon>Fungi</taxon>
        <taxon>Dikarya</taxon>
        <taxon>Basidiomycota</taxon>
        <taxon>Agaricomycotina</taxon>
        <taxon>Agaricomycetes</taxon>
        <taxon>Agaricomycetidae</taxon>
        <taxon>Agaricales</taxon>
        <taxon>Marasmiineae</taxon>
        <taxon>Marasmiaceae</taxon>
        <taxon>Moniliophthora</taxon>
    </lineage>
</organism>
<dbReference type="PRINTS" id="PR00793">
    <property type="entry name" value="PROAMNOPTASE"/>
</dbReference>
<dbReference type="KEGG" id="mrr:Moror_12747"/>
<dbReference type="Pfam" id="PF12697">
    <property type="entry name" value="Abhydrolase_6"/>
    <property type="match status" value="1"/>
</dbReference>
<dbReference type="Gene3D" id="3.40.50.1820">
    <property type="entry name" value="alpha/beta hydrolase"/>
    <property type="match status" value="1"/>
</dbReference>
<dbReference type="AlphaFoldDB" id="V2XP04"/>
<dbReference type="HOGENOM" id="CLU_020336_15_1_1"/>
<dbReference type="PANTHER" id="PTHR43194:SF2">
    <property type="entry name" value="PEROXISOMAL MEMBRANE PROTEIN LPX1"/>
    <property type="match status" value="1"/>
</dbReference>
<accession>V2XP04</accession>
<dbReference type="NCBIfam" id="TIGR01250">
    <property type="entry name" value="pro_imino_pep_2"/>
    <property type="match status" value="1"/>
</dbReference>
<dbReference type="Proteomes" id="UP000017559">
    <property type="component" value="Unassembled WGS sequence"/>
</dbReference>
<comment type="caution">
    <text evidence="4">The sequence shown here is derived from an EMBL/GenBank/DDBJ whole genome shotgun (WGS) entry which is preliminary data.</text>
</comment>
<dbReference type="EMBL" id="AWSO01000077">
    <property type="protein sequence ID" value="ESK95477.1"/>
    <property type="molecule type" value="Genomic_DNA"/>
</dbReference>
<feature type="domain" description="AB hydrolase-1" evidence="3">
    <location>
        <begin position="49"/>
        <end position="292"/>
    </location>
</feature>
<keyword evidence="2" id="KW-0378">Hydrolase</keyword>
<protein>
    <submittedName>
        <fullName evidence="4">Proline-specific peptidase</fullName>
    </submittedName>
</protein>